<dbReference type="InterPro" id="IPR000120">
    <property type="entry name" value="Amidase"/>
</dbReference>
<protein>
    <recommendedName>
        <fullName evidence="3">amidase</fullName>
        <ecNumber evidence="3">3.5.1.4</ecNumber>
    </recommendedName>
</protein>
<reference evidence="5" key="1">
    <citation type="submission" date="2023-05" db="EMBL/GenBank/DDBJ databases">
        <title>Metabolic capabilities are highly conserved among human nasal-associated Corynebacterium species in pangenomic analyses.</title>
        <authorList>
            <person name="Tran T.H."/>
            <person name="Roberts A.Q."/>
            <person name="Escapa I.F."/>
            <person name="Gao W."/>
            <person name="Conlan S."/>
            <person name="Kong H."/>
            <person name="Segre J.A."/>
            <person name="Kelly M.S."/>
            <person name="Lemon K.P."/>
        </authorList>
    </citation>
    <scope>NUCLEOTIDE SEQUENCE</scope>
    <source>
        <strain evidence="5">KPL2618</strain>
    </source>
</reference>
<evidence type="ECO:0000259" key="4">
    <source>
        <dbReference type="Pfam" id="PF01425"/>
    </source>
</evidence>
<dbReference type="PROSITE" id="PS00571">
    <property type="entry name" value="AMIDASES"/>
    <property type="match status" value="1"/>
</dbReference>
<comment type="caution">
    <text evidence="5">The sequence shown here is derived from an EMBL/GenBank/DDBJ whole genome shotgun (WGS) entry which is preliminary data.</text>
</comment>
<dbReference type="GO" id="GO:0004040">
    <property type="term" value="F:amidase activity"/>
    <property type="evidence" value="ECO:0007669"/>
    <property type="project" value="UniProtKB-EC"/>
</dbReference>
<name>A0AAP4BYS0_9CORY</name>
<proteinExistence type="inferred from homology"/>
<dbReference type="Proteomes" id="UP001230317">
    <property type="component" value="Unassembled WGS sequence"/>
</dbReference>
<dbReference type="Gene3D" id="3.90.1300.10">
    <property type="entry name" value="Amidase signature (AS) domain"/>
    <property type="match status" value="1"/>
</dbReference>
<gene>
    <name evidence="5" type="ORF">QPX58_07340</name>
</gene>
<dbReference type="InterPro" id="IPR036928">
    <property type="entry name" value="AS_sf"/>
</dbReference>
<sequence length="400" mass="42094">MSTISDRLSHAQQEFNAVISTISFNEDAVDSAPTLRGLPIAFKDIVDIAGVPTTCGTNVDTGPVPTKNATVAQRLMDAGAIPVAKANLQEFSYGILGDASAYGRVINPRDPQVCGGGSSSGSAALVASGALELTVGSDSAGSVRVPAASQGVLGFKPTTGTIPLDGVFPFAPSFDCIGFFASSIELIEQALLATVDEAPTPAENVATIDVSALKTKGERFAGLLSALQDSTFAAVERLDYSQLESTIATTAKLYAPMRLKEAYDVHQPYLDQRDKYQDVILERVLGGQDITQADYDAAAQQVEQLRTEALALFDASPIILAPTLGAGPIKWDDITAENTADSAASLRRWTEPFNVLGWPAITIPLRTTETKGVGDAVQVIGKPGQDLTVLRVAREIQALL</sequence>
<dbReference type="EMBL" id="JASNVU010000008">
    <property type="protein sequence ID" value="MDK4335228.1"/>
    <property type="molecule type" value="Genomic_DNA"/>
</dbReference>
<dbReference type="AlphaFoldDB" id="A0AAP4BYS0"/>
<feature type="domain" description="Amidase" evidence="4">
    <location>
        <begin position="291"/>
        <end position="390"/>
    </location>
</feature>
<evidence type="ECO:0000256" key="2">
    <source>
        <dbReference type="ARBA" id="ARBA00009199"/>
    </source>
</evidence>
<dbReference type="SUPFAM" id="SSF75304">
    <property type="entry name" value="Amidase signature (AS) enzymes"/>
    <property type="match status" value="1"/>
</dbReference>
<accession>A0AAP4BYS0</accession>
<comment type="catalytic activity">
    <reaction evidence="1">
        <text>a monocarboxylic acid amide + H2O = a monocarboxylate + NH4(+)</text>
        <dbReference type="Rhea" id="RHEA:12020"/>
        <dbReference type="ChEBI" id="CHEBI:15377"/>
        <dbReference type="ChEBI" id="CHEBI:28938"/>
        <dbReference type="ChEBI" id="CHEBI:35757"/>
        <dbReference type="ChEBI" id="CHEBI:83628"/>
        <dbReference type="EC" id="3.5.1.4"/>
    </reaction>
</comment>
<dbReference type="InterPro" id="IPR020556">
    <property type="entry name" value="Amidase_CS"/>
</dbReference>
<dbReference type="Pfam" id="PF01425">
    <property type="entry name" value="Amidase"/>
    <property type="match status" value="2"/>
</dbReference>
<dbReference type="EC" id="3.5.1.4" evidence="3"/>
<evidence type="ECO:0000256" key="3">
    <source>
        <dbReference type="ARBA" id="ARBA00012922"/>
    </source>
</evidence>
<dbReference type="RefSeq" id="WP_284642306.1">
    <property type="nucleotide sequence ID" value="NZ_JASNVU010000008.1"/>
</dbReference>
<comment type="similarity">
    <text evidence="2">Belongs to the amidase family.</text>
</comment>
<dbReference type="InterPro" id="IPR023631">
    <property type="entry name" value="Amidase_dom"/>
</dbReference>
<feature type="domain" description="Amidase" evidence="4">
    <location>
        <begin position="30"/>
        <end position="200"/>
    </location>
</feature>
<evidence type="ECO:0000256" key="1">
    <source>
        <dbReference type="ARBA" id="ARBA00001311"/>
    </source>
</evidence>
<organism evidence="5 6">
    <name type="scientific">Corynebacterium accolens</name>
    <dbReference type="NCBI Taxonomy" id="38284"/>
    <lineage>
        <taxon>Bacteria</taxon>
        <taxon>Bacillati</taxon>
        <taxon>Actinomycetota</taxon>
        <taxon>Actinomycetes</taxon>
        <taxon>Mycobacteriales</taxon>
        <taxon>Corynebacteriaceae</taxon>
        <taxon>Corynebacterium</taxon>
    </lineage>
</organism>
<evidence type="ECO:0000313" key="5">
    <source>
        <dbReference type="EMBL" id="MDK4335228.1"/>
    </source>
</evidence>
<dbReference type="PANTHER" id="PTHR11895:SF7">
    <property type="entry name" value="GLUTAMYL-TRNA(GLN) AMIDOTRANSFERASE SUBUNIT A, MITOCHONDRIAL"/>
    <property type="match status" value="1"/>
</dbReference>
<evidence type="ECO:0000313" key="6">
    <source>
        <dbReference type="Proteomes" id="UP001230317"/>
    </source>
</evidence>
<dbReference type="PANTHER" id="PTHR11895">
    <property type="entry name" value="TRANSAMIDASE"/>
    <property type="match status" value="1"/>
</dbReference>